<accession>A0ABW0JHC4</accession>
<proteinExistence type="predicted"/>
<comment type="caution">
    <text evidence="2">The sequence shown here is derived from an EMBL/GenBank/DDBJ whole genome shotgun (WGS) entry which is preliminary data.</text>
</comment>
<dbReference type="Gene3D" id="3.10.180.10">
    <property type="entry name" value="2,3-Dihydroxybiphenyl 1,2-Dioxygenase, domain 1"/>
    <property type="match status" value="1"/>
</dbReference>
<gene>
    <name evidence="2" type="ORF">ACFPME_01840</name>
</gene>
<keyword evidence="3" id="KW-1185">Reference proteome</keyword>
<feature type="domain" description="VOC" evidence="1">
    <location>
        <begin position="84"/>
        <end position="208"/>
    </location>
</feature>
<evidence type="ECO:0000313" key="2">
    <source>
        <dbReference type="EMBL" id="MFC5435279.1"/>
    </source>
</evidence>
<dbReference type="Pfam" id="PF22677">
    <property type="entry name" value="Ble-like_N"/>
    <property type="match status" value="1"/>
</dbReference>
<dbReference type="RefSeq" id="WP_377301431.1">
    <property type="nucleotide sequence ID" value="NZ_JBHSMK010000002.1"/>
</dbReference>
<evidence type="ECO:0000313" key="3">
    <source>
        <dbReference type="Proteomes" id="UP001596013"/>
    </source>
</evidence>
<dbReference type="PROSITE" id="PS51819">
    <property type="entry name" value="VOC"/>
    <property type="match status" value="1"/>
</dbReference>
<dbReference type="Proteomes" id="UP001596013">
    <property type="component" value="Unassembled WGS sequence"/>
</dbReference>
<dbReference type="InterPro" id="IPR029068">
    <property type="entry name" value="Glyas_Bleomycin-R_OHBP_Dase"/>
</dbReference>
<dbReference type="PANTHER" id="PTHR36503">
    <property type="entry name" value="BLR2520 PROTEIN"/>
    <property type="match status" value="1"/>
</dbReference>
<protein>
    <submittedName>
        <fullName evidence="2">VOC family protein</fullName>
    </submittedName>
</protein>
<sequence>MVDRDRITAQRIGIAGDDGTIPRALAGGTAPIIGGIRYKRAAPFSGFRHGRAPMSKTPRAVRRMEAASLSHSLSTKLKDIPVPRMIFVNLPVGDLDASMDFYKSIGFENNPHFTDATAACMVWSEAIHVMLLTHAKWRTFTNRPIPPPGSSEVMLAISLPGREAVDVMSEAAAANGGTADINPAQDLGFLYSRSLADPDGHVWEALWMDPAAIPSGDQPG</sequence>
<reference evidence="3" key="1">
    <citation type="journal article" date="2019" name="Int. J. Syst. Evol. Microbiol.">
        <title>The Global Catalogue of Microorganisms (GCM) 10K type strain sequencing project: providing services to taxonomists for standard genome sequencing and annotation.</title>
        <authorList>
            <consortium name="The Broad Institute Genomics Platform"/>
            <consortium name="The Broad Institute Genome Sequencing Center for Infectious Disease"/>
            <person name="Wu L."/>
            <person name="Ma J."/>
        </authorList>
    </citation>
    <scope>NUCLEOTIDE SEQUENCE [LARGE SCALE GENOMIC DNA]</scope>
    <source>
        <strain evidence="3">JCM 17130</strain>
    </source>
</reference>
<evidence type="ECO:0000259" key="1">
    <source>
        <dbReference type="PROSITE" id="PS51819"/>
    </source>
</evidence>
<organism evidence="2 3">
    <name type="scientific">Rhodanobacter umsongensis</name>
    <dbReference type="NCBI Taxonomy" id="633153"/>
    <lineage>
        <taxon>Bacteria</taxon>
        <taxon>Pseudomonadati</taxon>
        <taxon>Pseudomonadota</taxon>
        <taxon>Gammaproteobacteria</taxon>
        <taxon>Lysobacterales</taxon>
        <taxon>Rhodanobacteraceae</taxon>
        <taxon>Rhodanobacter</taxon>
    </lineage>
</organism>
<dbReference type="InterPro" id="IPR053863">
    <property type="entry name" value="Glyoxy/Ble-like_N"/>
</dbReference>
<dbReference type="PANTHER" id="PTHR36503:SF2">
    <property type="entry name" value="BLR2408 PROTEIN"/>
    <property type="match status" value="1"/>
</dbReference>
<dbReference type="InterPro" id="IPR037523">
    <property type="entry name" value="VOC_core"/>
</dbReference>
<dbReference type="SUPFAM" id="SSF54593">
    <property type="entry name" value="Glyoxalase/Bleomycin resistance protein/Dihydroxybiphenyl dioxygenase"/>
    <property type="match status" value="1"/>
</dbReference>
<dbReference type="EMBL" id="JBHSMK010000002">
    <property type="protein sequence ID" value="MFC5435279.1"/>
    <property type="molecule type" value="Genomic_DNA"/>
</dbReference>
<name>A0ABW0JHC4_9GAMM</name>